<proteinExistence type="predicted"/>
<sequence>MKNAPFQLIKSQDCFNERGKATLLNVPRPLCTNQSILVALSATSSKLYELHAIQARNEDRRCWFVDQLVVSDPHLITATPLDPTFILSALSLSIPEYARNTYSRYDDVIDTLRNTFPESRDLLPLLESDALKSVTDKCCDSKELSEDELVYKFSTEKFMEYIDRKISRCLSVITAERDIKSLEPSPHHLLTPELTLPNAQRESYKKNIIDTILYSIPRSLHAQIKERHPMPDLDAHEEKASKEKFKSDTLIRSNKGYDEGKELDNDDKQKKPAKGTRGSEQLKKVDTRKMMKLDGFFAKKPAKTDQKENDTEA</sequence>
<feature type="compositionally biased region" description="Basic and acidic residues" evidence="6">
    <location>
        <begin position="280"/>
        <end position="292"/>
    </location>
</feature>
<evidence type="ECO:0000313" key="16">
    <source>
        <dbReference type="Proteomes" id="UP000310708"/>
    </source>
</evidence>
<dbReference type="EMBL" id="SPRH01000089">
    <property type="protein sequence ID" value="TIB95545.1"/>
    <property type="molecule type" value="Genomic_DNA"/>
</dbReference>
<dbReference type="GO" id="GO:0006401">
    <property type="term" value="P:RNA catabolic process"/>
    <property type="evidence" value="ECO:0007669"/>
    <property type="project" value="TreeGrafter"/>
</dbReference>
<dbReference type="Proteomes" id="UP000307169">
    <property type="component" value="Unassembled WGS sequence"/>
</dbReference>
<evidence type="ECO:0000256" key="1">
    <source>
        <dbReference type="ARBA" id="ARBA00004123"/>
    </source>
</evidence>
<feature type="domain" description="Rnh202 triple barrel" evidence="8">
    <location>
        <begin position="13"/>
        <end position="82"/>
    </location>
</feature>
<dbReference type="PANTHER" id="PTHR13383:SF11">
    <property type="entry name" value="RIBONUCLEASE H2 SUBUNIT B"/>
    <property type="match status" value="1"/>
</dbReference>
<dbReference type="OrthoDB" id="29098at2759"/>
<evidence type="ECO:0000259" key="8">
    <source>
        <dbReference type="Pfam" id="PF17745"/>
    </source>
</evidence>
<evidence type="ECO:0000256" key="5">
    <source>
        <dbReference type="ARBA" id="ARBA00033464"/>
    </source>
</evidence>
<gene>
    <name evidence="12" type="ORF">E3Q01_04273</name>
    <name evidence="11" type="ORF">E3Q02_04242</name>
    <name evidence="10" type="ORF">E3Q03_04222</name>
    <name evidence="9" type="ORF">E3Q17_04241</name>
</gene>
<name>A0A4T0M8R2_9BASI</name>
<dbReference type="Proteomes" id="UP000309601">
    <property type="component" value="Unassembled WGS sequence"/>
</dbReference>
<dbReference type="AlphaFoldDB" id="A0A4T0M8R2"/>
<evidence type="ECO:0000313" key="10">
    <source>
        <dbReference type="EMBL" id="TIC58575.1"/>
    </source>
</evidence>
<dbReference type="EMBL" id="SPRX01000089">
    <property type="protein sequence ID" value="TIC61716.1"/>
    <property type="molecule type" value="Genomic_DNA"/>
</dbReference>
<dbReference type="InterPro" id="IPR019024">
    <property type="entry name" value="RNase_H2_suB_wHTH"/>
</dbReference>
<evidence type="ECO:0000313" key="9">
    <source>
        <dbReference type="EMBL" id="TIB95545.1"/>
    </source>
</evidence>
<evidence type="ECO:0000259" key="7">
    <source>
        <dbReference type="Pfam" id="PF09468"/>
    </source>
</evidence>
<evidence type="ECO:0000313" key="15">
    <source>
        <dbReference type="Proteomes" id="UP000309601"/>
    </source>
</evidence>
<protein>
    <recommendedName>
        <fullName evidence="2">Ribonuclease H2 subunit B</fullName>
    </recommendedName>
    <alternativeName>
        <fullName evidence="5">Ribonuclease HI subunit B</fullName>
    </alternativeName>
</protein>
<dbReference type="EMBL" id="SPRW01000081">
    <property type="protein sequence ID" value="TIC60610.1"/>
    <property type="molecule type" value="Genomic_DNA"/>
</dbReference>
<comment type="subcellular location">
    <subcellularLocation>
        <location evidence="1">Nucleus</location>
    </subcellularLocation>
</comment>
<evidence type="ECO:0000256" key="3">
    <source>
        <dbReference type="ARBA" id="ARBA00023242"/>
    </source>
</evidence>
<evidence type="ECO:0000256" key="4">
    <source>
        <dbReference type="ARBA" id="ARBA00024778"/>
    </source>
</evidence>
<dbReference type="Proteomes" id="UP000310708">
    <property type="component" value="Unassembled WGS sequence"/>
</dbReference>
<comment type="caution">
    <text evidence="12">The sequence shown here is derived from an EMBL/GenBank/DDBJ whole genome shotgun (WGS) entry which is preliminary data.</text>
</comment>
<dbReference type="Pfam" id="PF17745">
    <property type="entry name" value="Ydr279_N"/>
    <property type="match status" value="1"/>
</dbReference>
<feature type="domain" description="Ribonuclease H2 subunit B wHTH" evidence="7">
    <location>
        <begin position="96"/>
        <end position="186"/>
    </location>
</feature>
<evidence type="ECO:0000313" key="11">
    <source>
        <dbReference type="EMBL" id="TIC60610.1"/>
    </source>
</evidence>
<dbReference type="GO" id="GO:0005654">
    <property type="term" value="C:nucleoplasm"/>
    <property type="evidence" value="ECO:0007669"/>
    <property type="project" value="TreeGrafter"/>
</dbReference>
<evidence type="ECO:0000313" key="12">
    <source>
        <dbReference type="EMBL" id="TIC61716.1"/>
    </source>
</evidence>
<dbReference type="Gene3D" id="1.10.20.120">
    <property type="match status" value="1"/>
</dbReference>
<dbReference type="Gene3D" id="2.20.25.530">
    <property type="match status" value="1"/>
</dbReference>
<dbReference type="PANTHER" id="PTHR13383">
    <property type="entry name" value="RIBONUCLEASE H2 SUBUNIT B"/>
    <property type="match status" value="1"/>
</dbReference>
<dbReference type="Proteomes" id="UP000305362">
    <property type="component" value="Unassembled WGS sequence"/>
</dbReference>
<comment type="function">
    <text evidence="4">Non catalytic subunit of RNase H2, an endonuclease that specifically degrades the RNA of RNA:DNA hybrids. Participates in DNA replication, possibly by mediating the removal of lagging-strand Okazaki fragment RNA primers during DNA replication. Mediates the excision of single ribonucleotides from DNA:RNA duplexes.</text>
</comment>
<accession>A0A4T0M8R2</accession>
<reference evidence="13 14" key="1">
    <citation type="submission" date="2019-03" db="EMBL/GenBank/DDBJ databases">
        <title>Sequencing 25 genomes of Wallemia mellicola.</title>
        <authorList>
            <person name="Gostincar C."/>
        </authorList>
    </citation>
    <scope>NUCLEOTIDE SEQUENCE [LARGE SCALE GENOMIC DNA]</scope>
    <source>
        <strain evidence="9 14">EXF-1262</strain>
        <strain evidence="11 15">EXF-1274</strain>
        <strain evidence="10 13">EXF-1277</strain>
        <strain evidence="12 16">EXF-757</strain>
    </source>
</reference>
<evidence type="ECO:0000313" key="13">
    <source>
        <dbReference type="Proteomes" id="UP000305362"/>
    </source>
</evidence>
<feature type="compositionally biased region" description="Basic and acidic residues" evidence="6">
    <location>
        <begin position="230"/>
        <end position="270"/>
    </location>
</feature>
<dbReference type="GO" id="GO:0032299">
    <property type="term" value="C:ribonuclease H2 complex"/>
    <property type="evidence" value="ECO:0007669"/>
    <property type="project" value="InterPro"/>
</dbReference>
<dbReference type="Pfam" id="PF09468">
    <property type="entry name" value="RNase_H2-Ydr279"/>
    <property type="match status" value="1"/>
</dbReference>
<dbReference type="InterPro" id="IPR041195">
    <property type="entry name" value="Rnh202_N"/>
</dbReference>
<dbReference type="InterPro" id="IPR040456">
    <property type="entry name" value="RNase_H2_suB"/>
</dbReference>
<keyword evidence="3" id="KW-0539">Nucleus</keyword>
<organism evidence="12 16">
    <name type="scientific">Wallemia mellicola</name>
    <dbReference type="NCBI Taxonomy" id="1708541"/>
    <lineage>
        <taxon>Eukaryota</taxon>
        <taxon>Fungi</taxon>
        <taxon>Dikarya</taxon>
        <taxon>Basidiomycota</taxon>
        <taxon>Wallemiomycotina</taxon>
        <taxon>Wallemiomycetes</taxon>
        <taxon>Wallemiales</taxon>
        <taxon>Wallemiaceae</taxon>
        <taxon>Wallemia</taxon>
    </lineage>
</organism>
<evidence type="ECO:0000313" key="14">
    <source>
        <dbReference type="Proteomes" id="UP000307169"/>
    </source>
</evidence>
<evidence type="ECO:0000256" key="6">
    <source>
        <dbReference type="SAM" id="MobiDB-lite"/>
    </source>
</evidence>
<feature type="region of interest" description="Disordered" evidence="6">
    <location>
        <begin position="230"/>
        <end position="313"/>
    </location>
</feature>
<evidence type="ECO:0000256" key="2">
    <source>
        <dbReference type="ARBA" id="ARBA00019062"/>
    </source>
</evidence>
<feature type="compositionally biased region" description="Basic and acidic residues" evidence="6">
    <location>
        <begin position="302"/>
        <end position="313"/>
    </location>
</feature>
<dbReference type="EMBL" id="SPRV01000084">
    <property type="protein sequence ID" value="TIC58575.1"/>
    <property type="molecule type" value="Genomic_DNA"/>
</dbReference>